<accession>A0A9D1GMZ8</accession>
<keyword evidence="1" id="KW-0479">Metal-binding</keyword>
<evidence type="ECO:0000313" key="5">
    <source>
        <dbReference type="Proteomes" id="UP000886881"/>
    </source>
</evidence>
<dbReference type="Proteomes" id="UP000886881">
    <property type="component" value="Unassembled WGS sequence"/>
</dbReference>
<gene>
    <name evidence="4" type="ORF">IAC35_04740</name>
</gene>
<protein>
    <submittedName>
        <fullName evidence="4">Class II aldolase/adducin family protein</fullName>
    </submittedName>
</protein>
<dbReference type="GO" id="GO:0005829">
    <property type="term" value="C:cytosol"/>
    <property type="evidence" value="ECO:0007669"/>
    <property type="project" value="TreeGrafter"/>
</dbReference>
<organism evidence="4 5">
    <name type="scientific">Candidatus Cryptobacteroides merdipullorum</name>
    <dbReference type="NCBI Taxonomy" id="2840771"/>
    <lineage>
        <taxon>Bacteria</taxon>
        <taxon>Pseudomonadati</taxon>
        <taxon>Bacteroidota</taxon>
        <taxon>Bacteroidia</taxon>
        <taxon>Bacteroidales</taxon>
        <taxon>Candidatus Cryptobacteroides</taxon>
    </lineage>
</organism>
<reference evidence="4" key="1">
    <citation type="submission" date="2020-10" db="EMBL/GenBank/DDBJ databases">
        <authorList>
            <person name="Gilroy R."/>
        </authorList>
    </citation>
    <scope>NUCLEOTIDE SEQUENCE</scope>
    <source>
        <strain evidence="4">ChiHecec2B26-709</strain>
    </source>
</reference>
<dbReference type="Pfam" id="PF00596">
    <property type="entry name" value="Aldolase_II"/>
    <property type="match status" value="2"/>
</dbReference>
<feature type="domain" description="Class II aldolase/adducin N-terminal" evidence="3">
    <location>
        <begin position="234"/>
        <end position="406"/>
    </location>
</feature>
<dbReference type="InterPro" id="IPR036409">
    <property type="entry name" value="Aldolase_II/adducin_N_sf"/>
</dbReference>
<dbReference type="InterPro" id="IPR050197">
    <property type="entry name" value="Aldolase_class_II_sugar_metab"/>
</dbReference>
<dbReference type="PANTHER" id="PTHR22789">
    <property type="entry name" value="FUCULOSE PHOSPHATE ALDOLASE"/>
    <property type="match status" value="1"/>
</dbReference>
<proteinExistence type="predicted"/>
<dbReference type="GO" id="GO:0016832">
    <property type="term" value="F:aldehyde-lyase activity"/>
    <property type="evidence" value="ECO:0007669"/>
    <property type="project" value="TreeGrafter"/>
</dbReference>
<dbReference type="AlphaFoldDB" id="A0A9D1GMZ8"/>
<dbReference type="EMBL" id="DVLC01000090">
    <property type="protein sequence ID" value="HIT47146.1"/>
    <property type="molecule type" value="Genomic_DNA"/>
</dbReference>
<comment type="caution">
    <text evidence="4">The sequence shown here is derived from an EMBL/GenBank/DDBJ whole genome shotgun (WGS) entry which is preliminary data.</text>
</comment>
<dbReference type="PANTHER" id="PTHR22789:SF0">
    <property type="entry name" value="3-OXO-TETRONATE 4-PHOSPHATE DECARBOXYLASE-RELATED"/>
    <property type="match status" value="1"/>
</dbReference>
<dbReference type="GO" id="GO:0046872">
    <property type="term" value="F:metal ion binding"/>
    <property type="evidence" value="ECO:0007669"/>
    <property type="project" value="UniProtKB-KW"/>
</dbReference>
<sequence length="434" mass="48538">MKQLNTKLMHPAEQLALIIGRIYRSGLTTTSGGNLSIMDDNGDMWITPAGIDKGSLTPADIMCVKADGTIVGRHRPSSEYPFHKAIYKIRPKMRAVIHAHPPGLVTFSVIHQIPDTSIIPQARNVCGPIGFAKYDVPGSEALGKSIASEFEKNPEYKAVIMENHGVVLCGEDIGDAYQRFETLELCARTIINAKNLGEPKYLSEEQIQMHERHMTNVQHFMDVQHPSDERAIRTEICRFVRRACDQRLMSSSYGTVSMRWRDNDFLITPTGIQRWDIDEEDIVQIKDGMAEAGKTPSRATALHFEIYRHNPKVKAIVLTQCPSLMGFCTTDATFNVRTIPESWIFLQDVPRFPFGTQYTDPTKVAEALKDRPCAMLANDSIVVASDSLLNAFDRLEVAEFSAKSLVLATPIGKLHPITDKEVEDLRVAFHVGEN</sequence>
<keyword evidence="2" id="KW-0456">Lyase</keyword>
<feature type="domain" description="Class II aldolase/adducin N-terminal" evidence="3">
    <location>
        <begin position="13"/>
        <end position="191"/>
    </location>
</feature>
<dbReference type="Gene3D" id="3.40.225.10">
    <property type="entry name" value="Class II aldolase/adducin N-terminal domain"/>
    <property type="match status" value="2"/>
</dbReference>
<dbReference type="InterPro" id="IPR001303">
    <property type="entry name" value="Aldolase_II/adducin_N"/>
</dbReference>
<dbReference type="GO" id="GO:0019323">
    <property type="term" value="P:pentose catabolic process"/>
    <property type="evidence" value="ECO:0007669"/>
    <property type="project" value="TreeGrafter"/>
</dbReference>
<evidence type="ECO:0000313" key="4">
    <source>
        <dbReference type="EMBL" id="HIT47146.1"/>
    </source>
</evidence>
<name>A0A9D1GMZ8_9BACT</name>
<evidence type="ECO:0000256" key="2">
    <source>
        <dbReference type="ARBA" id="ARBA00023239"/>
    </source>
</evidence>
<dbReference type="SUPFAM" id="SSF53639">
    <property type="entry name" value="AraD/HMP-PK domain-like"/>
    <property type="match status" value="2"/>
</dbReference>
<evidence type="ECO:0000256" key="1">
    <source>
        <dbReference type="ARBA" id="ARBA00022723"/>
    </source>
</evidence>
<evidence type="ECO:0000259" key="3">
    <source>
        <dbReference type="SMART" id="SM01007"/>
    </source>
</evidence>
<reference evidence="4" key="2">
    <citation type="journal article" date="2021" name="PeerJ">
        <title>Extensive microbial diversity within the chicken gut microbiome revealed by metagenomics and culture.</title>
        <authorList>
            <person name="Gilroy R."/>
            <person name="Ravi A."/>
            <person name="Getino M."/>
            <person name="Pursley I."/>
            <person name="Horton D.L."/>
            <person name="Alikhan N.F."/>
            <person name="Baker D."/>
            <person name="Gharbi K."/>
            <person name="Hall N."/>
            <person name="Watson M."/>
            <person name="Adriaenssens E.M."/>
            <person name="Foster-Nyarko E."/>
            <person name="Jarju S."/>
            <person name="Secka A."/>
            <person name="Antonio M."/>
            <person name="Oren A."/>
            <person name="Chaudhuri R.R."/>
            <person name="La Ragione R."/>
            <person name="Hildebrand F."/>
            <person name="Pallen M.J."/>
        </authorList>
    </citation>
    <scope>NUCLEOTIDE SEQUENCE</scope>
    <source>
        <strain evidence="4">ChiHecec2B26-709</strain>
    </source>
</reference>
<dbReference type="SMART" id="SM01007">
    <property type="entry name" value="Aldolase_II"/>
    <property type="match status" value="2"/>
</dbReference>